<keyword evidence="1" id="KW-0812">Transmembrane</keyword>
<reference evidence="2 3" key="1">
    <citation type="journal article" date="2023" name="Plants (Basel)">
        <title>Bridging the Gap: Combining Genomics and Transcriptomics Approaches to Understand Stylosanthes scabra, an Orphan Legume from the Brazilian Caatinga.</title>
        <authorList>
            <person name="Ferreira-Neto J.R.C."/>
            <person name="da Silva M.D."/>
            <person name="Binneck E."/>
            <person name="de Melo N.F."/>
            <person name="da Silva R.H."/>
            <person name="de Melo A.L.T.M."/>
            <person name="Pandolfi V."/>
            <person name="Bustamante F.O."/>
            <person name="Brasileiro-Vidal A.C."/>
            <person name="Benko-Iseppon A.M."/>
        </authorList>
    </citation>
    <scope>NUCLEOTIDE SEQUENCE [LARGE SCALE GENOMIC DNA]</scope>
    <source>
        <tissue evidence="2">Leaves</tissue>
    </source>
</reference>
<keyword evidence="3" id="KW-1185">Reference proteome</keyword>
<feature type="transmembrane region" description="Helical" evidence="1">
    <location>
        <begin position="20"/>
        <end position="41"/>
    </location>
</feature>
<protein>
    <recommendedName>
        <fullName evidence="4">NADH dehydrogenase subunit 6</fullName>
    </recommendedName>
</protein>
<name>A0ABU6Y2Q4_9FABA</name>
<gene>
    <name evidence="2" type="ORF">PIB30_111560</name>
</gene>
<evidence type="ECO:0000313" key="2">
    <source>
        <dbReference type="EMBL" id="MED6203033.1"/>
    </source>
</evidence>
<sequence>LSLDLFLRKLSTNYTTEESLMYPTYTSLVVNVLFSITVKIIQASLMLRLMKESS</sequence>
<evidence type="ECO:0000256" key="1">
    <source>
        <dbReference type="SAM" id="Phobius"/>
    </source>
</evidence>
<evidence type="ECO:0008006" key="4">
    <source>
        <dbReference type="Google" id="ProtNLM"/>
    </source>
</evidence>
<proteinExistence type="predicted"/>
<evidence type="ECO:0000313" key="3">
    <source>
        <dbReference type="Proteomes" id="UP001341840"/>
    </source>
</evidence>
<keyword evidence="1" id="KW-1133">Transmembrane helix</keyword>
<accession>A0ABU6Y2Q4</accession>
<dbReference type="Proteomes" id="UP001341840">
    <property type="component" value="Unassembled WGS sequence"/>
</dbReference>
<keyword evidence="1" id="KW-0472">Membrane</keyword>
<organism evidence="2 3">
    <name type="scientific">Stylosanthes scabra</name>
    <dbReference type="NCBI Taxonomy" id="79078"/>
    <lineage>
        <taxon>Eukaryota</taxon>
        <taxon>Viridiplantae</taxon>
        <taxon>Streptophyta</taxon>
        <taxon>Embryophyta</taxon>
        <taxon>Tracheophyta</taxon>
        <taxon>Spermatophyta</taxon>
        <taxon>Magnoliopsida</taxon>
        <taxon>eudicotyledons</taxon>
        <taxon>Gunneridae</taxon>
        <taxon>Pentapetalae</taxon>
        <taxon>rosids</taxon>
        <taxon>fabids</taxon>
        <taxon>Fabales</taxon>
        <taxon>Fabaceae</taxon>
        <taxon>Papilionoideae</taxon>
        <taxon>50 kb inversion clade</taxon>
        <taxon>dalbergioids sensu lato</taxon>
        <taxon>Dalbergieae</taxon>
        <taxon>Pterocarpus clade</taxon>
        <taxon>Stylosanthes</taxon>
    </lineage>
</organism>
<feature type="non-terminal residue" evidence="2">
    <location>
        <position position="1"/>
    </location>
</feature>
<dbReference type="EMBL" id="JASCZI010218630">
    <property type="protein sequence ID" value="MED6203033.1"/>
    <property type="molecule type" value="Genomic_DNA"/>
</dbReference>
<comment type="caution">
    <text evidence="2">The sequence shown here is derived from an EMBL/GenBank/DDBJ whole genome shotgun (WGS) entry which is preliminary data.</text>
</comment>